<protein>
    <recommendedName>
        <fullName evidence="2">STAS domain-containing protein</fullName>
    </recommendedName>
</protein>
<dbReference type="Proteomes" id="UP001501074">
    <property type="component" value="Unassembled WGS sequence"/>
</dbReference>
<dbReference type="RefSeq" id="WP_231489473.1">
    <property type="nucleotide sequence ID" value="NZ_BAAAZO010000007.1"/>
</dbReference>
<dbReference type="Pfam" id="PF13466">
    <property type="entry name" value="STAS_2"/>
    <property type="match status" value="1"/>
</dbReference>
<name>A0ABP6ZYZ6_9ACTN</name>
<dbReference type="SUPFAM" id="SSF52091">
    <property type="entry name" value="SpoIIaa-like"/>
    <property type="match status" value="1"/>
</dbReference>
<dbReference type="InterPro" id="IPR058548">
    <property type="entry name" value="MlaB-like_STAS"/>
</dbReference>
<evidence type="ECO:0000313" key="4">
    <source>
        <dbReference type="Proteomes" id="UP001501074"/>
    </source>
</evidence>
<dbReference type="Gene3D" id="3.30.750.24">
    <property type="entry name" value="STAS domain"/>
    <property type="match status" value="1"/>
</dbReference>
<accession>A0ABP6ZYZ6</accession>
<evidence type="ECO:0000259" key="2">
    <source>
        <dbReference type="PROSITE" id="PS50801"/>
    </source>
</evidence>
<reference evidence="4" key="1">
    <citation type="journal article" date="2019" name="Int. J. Syst. Evol. Microbiol.">
        <title>The Global Catalogue of Microorganisms (GCM) 10K type strain sequencing project: providing services to taxonomists for standard genome sequencing and annotation.</title>
        <authorList>
            <consortium name="The Broad Institute Genomics Platform"/>
            <consortium name="The Broad Institute Genome Sequencing Center for Infectious Disease"/>
            <person name="Wu L."/>
            <person name="Ma J."/>
        </authorList>
    </citation>
    <scope>NUCLEOTIDE SEQUENCE [LARGE SCALE GENOMIC DNA]</scope>
    <source>
        <strain evidence="4">JCM 16902</strain>
    </source>
</reference>
<proteinExistence type="predicted"/>
<gene>
    <name evidence="3" type="ORF">GCM10022223_41860</name>
</gene>
<comment type="caution">
    <text evidence="3">The sequence shown here is derived from an EMBL/GenBank/DDBJ whole genome shotgun (WGS) entry which is preliminary data.</text>
</comment>
<keyword evidence="4" id="KW-1185">Reference proteome</keyword>
<dbReference type="EMBL" id="BAAAZO010000007">
    <property type="protein sequence ID" value="GAA3620614.1"/>
    <property type="molecule type" value="Genomic_DNA"/>
</dbReference>
<feature type="region of interest" description="Disordered" evidence="1">
    <location>
        <begin position="124"/>
        <end position="159"/>
    </location>
</feature>
<sequence>MVLPHDEHTLVILYGDIDQRISQDLEEAGRFRRHPARKNIIDVRKMTMMDSAGLSFIIRLGAGLQAAGTHLRLQGPSRRTAELITLVGADSLMTWLPDQTKPDLSQLGRSAQLTVFPRPHLPSSRADEWAGHRVRSPQAVRMGRSRGAAPRSQHGRASAGSSTAAKACFHSFTRGQGVAGRCSWCVAHVRTLRRVGGHGFCRWSLV</sequence>
<dbReference type="InterPro" id="IPR036513">
    <property type="entry name" value="STAS_dom_sf"/>
</dbReference>
<dbReference type="PROSITE" id="PS50801">
    <property type="entry name" value="STAS"/>
    <property type="match status" value="1"/>
</dbReference>
<dbReference type="InterPro" id="IPR002645">
    <property type="entry name" value="STAS_dom"/>
</dbReference>
<evidence type="ECO:0000256" key="1">
    <source>
        <dbReference type="SAM" id="MobiDB-lite"/>
    </source>
</evidence>
<feature type="domain" description="STAS" evidence="2">
    <location>
        <begin position="17"/>
        <end position="88"/>
    </location>
</feature>
<dbReference type="CDD" id="cd07043">
    <property type="entry name" value="STAS_anti-anti-sigma_factors"/>
    <property type="match status" value="1"/>
</dbReference>
<organism evidence="3 4">
    <name type="scientific">Kineosporia mesophila</name>
    <dbReference type="NCBI Taxonomy" id="566012"/>
    <lineage>
        <taxon>Bacteria</taxon>
        <taxon>Bacillati</taxon>
        <taxon>Actinomycetota</taxon>
        <taxon>Actinomycetes</taxon>
        <taxon>Kineosporiales</taxon>
        <taxon>Kineosporiaceae</taxon>
        <taxon>Kineosporia</taxon>
    </lineage>
</organism>
<evidence type="ECO:0000313" key="3">
    <source>
        <dbReference type="EMBL" id="GAA3620614.1"/>
    </source>
</evidence>